<dbReference type="Proteomes" id="UP000318538">
    <property type="component" value="Chromosome"/>
</dbReference>
<accession>A0A517NIZ1</accession>
<dbReference type="KEGG" id="rlc:K227x_54830"/>
<evidence type="ECO:0000313" key="2">
    <source>
        <dbReference type="Proteomes" id="UP000318538"/>
    </source>
</evidence>
<protein>
    <submittedName>
        <fullName evidence="1">Uncharacterized protein</fullName>
    </submittedName>
</protein>
<reference evidence="1 2" key="1">
    <citation type="submission" date="2019-02" db="EMBL/GenBank/DDBJ databases">
        <title>Deep-cultivation of Planctomycetes and their phenomic and genomic characterization uncovers novel biology.</title>
        <authorList>
            <person name="Wiegand S."/>
            <person name="Jogler M."/>
            <person name="Boedeker C."/>
            <person name="Pinto D."/>
            <person name="Vollmers J."/>
            <person name="Rivas-Marin E."/>
            <person name="Kohn T."/>
            <person name="Peeters S.H."/>
            <person name="Heuer A."/>
            <person name="Rast P."/>
            <person name="Oberbeckmann S."/>
            <person name="Bunk B."/>
            <person name="Jeske O."/>
            <person name="Meyerdierks A."/>
            <person name="Storesund J.E."/>
            <person name="Kallscheuer N."/>
            <person name="Luecker S."/>
            <person name="Lage O.M."/>
            <person name="Pohl T."/>
            <person name="Merkel B.J."/>
            <person name="Hornburger P."/>
            <person name="Mueller R.-W."/>
            <person name="Bruemmer F."/>
            <person name="Labrenz M."/>
            <person name="Spormann A.M."/>
            <person name="Op den Camp H."/>
            <person name="Overmann J."/>
            <person name="Amann R."/>
            <person name="Jetten M.S.M."/>
            <person name="Mascher T."/>
            <person name="Medema M.H."/>
            <person name="Devos D.P."/>
            <person name="Kaster A.-K."/>
            <person name="Ovreas L."/>
            <person name="Rohde M."/>
            <person name="Galperin M.Y."/>
            <person name="Jogler C."/>
        </authorList>
    </citation>
    <scope>NUCLEOTIDE SEQUENCE [LARGE SCALE GENOMIC DNA]</scope>
    <source>
        <strain evidence="1 2">K22_7</strain>
    </source>
</reference>
<proteinExistence type="predicted"/>
<name>A0A517NIZ1_9BACT</name>
<dbReference type="AlphaFoldDB" id="A0A517NIZ1"/>
<evidence type="ECO:0000313" key="1">
    <source>
        <dbReference type="EMBL" id="QDT07058.1"/>
    </source>
</evidence>
<organism evidence="1 2">
    <name type="scientific">Rubripirellula lacrimiformis</name>
    <dbReference type="NCBI Taxonomy" id="1930273"/>
    <lineage>
        <taxon>Bacteria</taxon>
        <taxon>Pseudomonadati</taxon>
        <taxon>Planctomycetota</taxon>
        <taxon>Planctomycetia</taxon>
        <taxon>Pirellulales</taxon>
        <taxon>Pirellulaceae</taxon>
        <taxon>Rubripirellula</taxon>
    </lineage>
</organism>
<keyword evidence="2" id="KW-1185">Reference proteome</keyword>
<gene>
    <name evidence="1" type="ORF">K227x_54830</name>
</gene>
<dbReference type="EMBL" id="CP036525">
    <property type="protein sequence ID" value="QDT07058.1"/>
    <property type="molecule type" value="Genomic_DNA"/>
</dbReference>
<sequence length="66" mass="7277">MVSLLLSRQIARCREKIPSGSLHGLESPWLPIAHTAVRKSENRRSTIALHGQHQISSVLAQLLRAG</sequence>